<dbReference type="Pfam" id="PF14393">
    <property type="entry name" value="DUF4422"/>
    <property type="match status" value="1"/>
</dbReference>
<proteinExistence type="predicted"/>
<accession>A0A9D1NLP5</accession>
<reference evidence="2" key="2">
    <citation type="journal article" date="2021" name="PeerJ">
        <title>Extensive microbial diversity within the chicken gut microbiome revealed by metagenomics and culture.</title>
        <authorList>
            <person name="Gilroy R."/>
            <person name="Ravi A."/>
            <person name="Getino M."/>
            <person name="Pursley I."/>
            <person name="Horton D.L."/>
            <person name="Alikhan N.F."/>
            <person name="Baker D."/>
            <person name="Gharbi K."/>
            <person name="Hall N."/>
            <person name="Watson M."/>
            <person name="Adriaenssens E.M."/>
            <person name="Foster-Nyarko E."/>
            <person name="Jarju S."/>
            <person name="Secka A."/>
            <person name="Antonio M."/>
            <person name="Oren A."/>
            <person name="Chaudhuri R.R."/>
            <person name="La Ragione R."/>
            <person name="Hildebrand F."/>
            <person name="Pallen M.J."/>
        </authorList>
    </citation>
    <scope>NUCLEOTIDE SEQUENCE</scope>
    <source>
        <strain evidence="2">10669</strain>
    </source>
</reference>
<dbReference type="AlphaFoldDB" id="A0A9D1NLP5"/>
<evidence type="ECO:0000313" key="3">
    <source>
        <dbReference type="Proteomes" id="UP000886812"/>
    </source>
</evidence>
<gene>
    <name evidence="2" type="ORF">IAC75_07245</name>
</gene>
<protein>
    <submittedName>
        <fullName evidence="2">DUF4422 domain-containing protein</fullName>
    </submittedName>
</protein>
<comment type="caution">
    <text evidence="2">The sequence shown here is derived from an EMBL/GenBank/DDBJ whole genome shotgun (WGS) entry which is preliminary data.</text>
</comment>
<reference evidence="2" key="1">
    <citation type="submission" date="2020-10" db="EMBL/GenBank/DDBJ databases">
        <authorList>
            <person name="Gilroy R."/>
        </authorList>
    </citation>
    <scope>NUCLEOTIDE SEQUENCE</scope>
    <source>
        <strain evidence="2">10669</strain>
    </source>
</reference>
<name>A0A9D1NLP5_9BACT</name>
<organism evidence="2 3">
    <name type="scientific">Candidatus Spyradosoma merdigallinarum</name>
    <dbReference type="NCBI Taxonomy" id="2840950"/>
    <lineage>
        <taxon>Bacteria</taxon>
        <taxon>Pseudomonadati</taxon>
        <taxon>Verrucomicrobiota</taxon>
        <taxon>Opitutia</taxon>
        <taxon>Opitutia incertae sedis</taxon>
        <taxon>Candidatus Spyradosoma</taxon>
    </lineage>
</organism>
<evidence type="ECO:0000313" key="2">
    <source>
        <dbReference type="EMBL" id="HIV04921.1"/>
    </source>
</evidence>
<feature type="domain" description="DUF4422" evidence="1">
    <location>
        <begin position="8"/>
        <end position="273"/>
    </location>
</feature>
<sequence>MKNSKNIKIIVSYHKPASLLKSDIFMPIHAGRVIAREKSKDGNASECDLNWLFSNMRGDDSGENISALNRELNEMTAIYWAWKNLTGNGGGADKVDYIGHMHYRRIFDFEDIFFSRWRRDCERLHASDGEFPELILRTMFMPSNEVVRNCLRECDALIPCAHTNEHFLERKGNLSEPYIPIPLVRKYLEILQEKNPTADIDRALRSSKRHFWNIFVFRRDVFNAFCEFVFPPVFEFCSRFKDEFIAEKPGLSPMRLRRTPGFLAELSFHIFCSNLIARGNVSVRECGVVQFKELATASNLGEFPMRFGKIAEAACNYFFRLDAEKRMKHKWRLISSWELLKRKF</sequence>
<evidence type="ECO:0000259" key="1">
    <source>
        <dbReference type="Pfam" id="PF14393"/>
    </source>
</evidence>
<dbReference type="EMBL" id="DVOG01000191">
    <property type="protein sequence ID" value="HIV04921.1"/>
    <property type="molecule type" value="Genomic_DNA"/>
</dbReference>
<dbReference type="Proteomes" id="UP000886812">
    <property type="component" value="Unassembled WGS sequence"/>
</dbReference>
<dbReference type="InterPro" id="IPR025536">
    <property type="entry name" value="DUF4422"/>
</dbReference>